<accession>A0ABD2PZ38</accession>
<keyword evidence="2" id="KW-1133">Transmembrane helix</keyword>
<keyword evidence="2" id="KW-0472">Membrane</keyword>
<sequence>METYDGALDENTLKGYHIFDFKWVKLLVTQCITLSTITIIFGAISLGWHDWLYLEPPTSFRAPANAANAQKFEAYNRNVGLFFYCFNDKGALGLRSSQVGMHASGLLLFILFTFMTVGLICIWLRDQEDNDYYRGIRLILGIGFTVSAFALLISILLWHISQDFQKRLVSNYVKETFPNWDSIAQKGTKRSLGIGYAFIWVSTLLAFITAWCMLFSTCCWSYPSNVKEDPYDLTGSHLGHNNKGFACSKVSNEEQEQEQKQDYHKKPPSEAPTRGLADMFKDDSEEPELYCCCLKCPVLGRGRGKNKDSEFYDDLNKLLKLYTTYEMMKKKMAFE</sequence>
<gene>
    <name evidence="3" type="ORF">Ciccas_009048</name>
</gene>
<keyword evidence="4" id="KW-1185">Reference proteome</keyword>
<feature type="compositionally biased region" description="Basic and acidic residues" evidence="1">
    <location>
        <begin position="257"/>
        <end position="268"/>
    </location>
</feature>
<feature type="transmembrane region" description="Helical" evidence="2">
    <location>
        <begin position="103"/>
        <end position="124"/>
    </location>
</feature>
<protein>
    <submittedName>
        <fullName evidence="3">Uncharacterized protein</fullName>
    </submittedName>
</protein>
<proteinExistence type="predicted"/>
<evidence type="ECO:0000256" key="1">
    <source>
        <dbReference type="SAM" id="MobiDB-lite"/>
    </source>
</evidence>
<keyword evidence="2" id="KW-0812">Transmembrane</keyword>
<evidence type="ECO:0000313" key="3">
    <source>
        <dbReference type="EMBL" id="KAL3312358.1"/>
    </source>
</evidence>
<name>A0ABD2PZ38_9PLAT</name>
<feature type="region of interest" description="Disordered" evidence="1">
    <location>
        <begin position="256"/>
        <end position="277"/>
    </location>
</feature>
<dbReference type="EMBL" id="JBJKFK010001730">
    <property type="protein sequence ID" value="KAL3312358.1"/>
    <property type="molecule type" value="Genomic_DNA"/>
</dbReference>
<feature type="transmembrane region" description="Helical" evidence="2">
    <location>
        <begin position="194"/>
        <end position="215"/>
    </location>
</feature>
<organism evidence="3 4">
    <name type="scientific">Cichlidogyrus casuarinus</name>
    <dbReference type="NCBI Taxonomy" id="1844966"/>
    <lineage>
        <taxon>Eukaryota</taxon>
        <taxon>Metazoa</taxon>
        <taxon>Spiralia</taxon>
        <taxon>Lophotrochozoa</taxon>
        <taxon>Platyhelminthes</taxon>
        <taxon>Monogenea</taxon>
        <taxon>Monopisthocotylea</taxon>
        <taxon>Dactylogyridea</taxon>
        <taxon>Ancyrocephalidae</taxon>
        <taxon>Cichlidogyrus</taxon>
    </lineage>
</organism>
<comment type="caution">
    <text evidence="3">The sequence shown here is derived from an EMBL/GenBank/DDBJ whole genome shotgun (WGS) entry which is preliminary data.</text>
</comment>
<reference evidence="3 4" key="1">
    <citation type="submission" date="2024-11" db="EMBL/GenBank/DDBJ databases">
        <title>Adaptive evolution of stress response genes in parasites aligns with host niche diversity.</title>
        <authorList>
            <person name="Hahn C."/>
            <person name="Resl P."/>
        </authorList>
    </citation>
    <scope>NUCLEOTIDE SEQUENCE [LARGE SCALE GENOMIC DNA]</scope>
    <source>
        <strain evidence="3">EGGRZ-B1_66</strain>
        <tissue evidence="3">Body</tissue>
    </source>
</reference>
<dbReference type="Gene3D" id="1.20.140.150">
    <property type="match status" value="1"/>
</dbReference>
<evidence type="ECO:0000313" key="4">
    <source>
        <dbReference type="Proteomes" id="UP001626550"/>
    </source>
</evidence>
<feature type="transmembrane region" description="Helical" evidence="2">
    <location>
        <begin position="26"/>
        <end position="48"/>
    </location>
</feature>
<evidence type="ECO:0000256" key="2">
    <source>
        <dbReference type="SAM" id="Phobius"/>
    </source>
</evidence>
<dbReference type="Proteomes" id="UP001626550">
    <property type="component" value="Unassembled WGS sequence"/>
</dbReference>
<dbReference type="AlphaFoldDB" id="A0ABD2PZ38"/>
<feature type="transmembrane region" description="Helical" evidence="2">
    <location>
        <begin position="136"/>
        <end position="160"/>
    </location>
</feature>